<accession>A0A517S812</accession>
<feature type="region of interest" description="Disordered" evidence="1">
    <location>
        <begin position="1"/>
        <end position="21"/>
    </location>
</feature>
<gene>
    <name evidence="2" type="ORF">Pan44_02420</name>
</gene>
<reference evidence="2 3" key="1">
    <citation type="submission" date="2019-02" db="EMBL/GenBank/DDBJ databases">
        <title>Deep-cultivation of Planctomycetes and their phenomic and genomic characterization uncovers novel biology.</title>
        <authorList>
            <person name="Wiegand S."/>
            <person name="Jogler M."/>
            <person name="Boedeker C."/>
            <person name="Pinto D."/>
            <person name="Vollmers J."/>
            <person name="Rivas-Marin E."/>
            <person name="Kohn T."/>
            <person name="Peeters S.H."/>
            <person name="Heuer A."/>
            <person name="Rast P."/>
            <person name="Oberbeckmann S."/>
            <person name="Bunk B."/>
            <person name="Jeske O."/>
            <person name="Meyerdierks A."/>
            <person name="Storesund J.E."/>
            <person name="Kallscheuer N."/>
            <person name="Luecker S."/>
            <person name="Lage O.M."/>
            <person name="Pohl T."/>
            <person name="Merkel B.J."/>
            <person name="Hornburger P."/>
            <person name="Mueller R.-W."/>
            <person name="Bruemmer F."/>
            <person name="Labrenz M."/>
            <person name="Spormann A.M."/>
            <person name="Op den Camp H."/>
            <person name="Overmann J."/>
            <person name="Amann R."/>
            <person name="Jetten M.S.M."/>
            <person name="Mascher T."/>
            <person name="Medema M.H."/>
            <person name="Devos D.P."/>
            <person name="Kaster A.-K."/>
            <person name="Ovreas L."/>
            <person name="Rohde M."/>
            <person name="Galperin M.Y."/>
            <person name="Jogler C."/>
        </authorList>
    </citation>
    <scope>NUCLEOTIDE SEQUENCE [LARGE SCALE GENOMIC DNA]</scope>
    <source>
        <strain evidence="2 3">Pan44</strain>
    </source>
</reference>
<evidence type="ECO:0000256" key="1">
    <source>
        <dbReference type="SAM" id="MobiDB-lite"/>
    </source>
</evidence>
<evidence type="ECO:0000313" key="3">
    <source>
        <dbReference type="Proteomes" id="UP000315700"/>
    </source>
</evidence>
<dbReference type="InParanoid" id="A0A517S812"/>
<sequence>MPEAEKPAPTKSSARTMAEKAEKFQQLRAEAMKRWRARD</sequence>
<keyword evidence="3" id="KW-1185">Reference proteome</keyword>
<evidence type="ECO:0000313" key="2">
    <source>
        <dbReference type="EMBL" id="QDT52233.1"/>
    </source>
</evidence>
<protein>
    <submittedName>
        <fullName evidence="2">Uncharacterized protein</fullName>
    </submittedName>
</protein>
<dbReference type="AlphaFoldDB" id="A0A517S812"/>
<dbReference type="KEGG" id="ccos:Pan44_02420"/>
<dbReference type="Proteomes" id="UP000315700">
    <property type="component" value="Chromosome"/>
</dbReference>
<dbReference type="EMBL" id="CP036271">
    <property type="protein sequence ID" value="QDT52233.1"/>
    <property type="molecule type" value="Genomic_DNA"/>
</dbReference>
<organism evidence="2 3">
    <name type="scientific">Caulifigura coniformis</name>
    <dbReference type="NCBI Taxonomy" id="2527983"/>
    <lineage>
        <taxon>Bacteria</taxon>
        <taxon>Pseudomonadati</taxon>
        <taxon>Planctomycetota</taxon>
        <taxon>Planctomycetia</taxon>
        <taxon>Planctomycetales</taxon>
        <taxon>Planctomycetaceae</taxon>
        <taxon>Caulifigura</taxon>
    </lineage>
</organism>
<proteinExistence type="predicted"/>
<name>A0A517S812_9PLAN</name>